<evidence type="ECO:0000313" key="2">
    <source>
        <dbReference type="Proteomes" id="UP000295060"/>
    </source>
</evidence>
<protein>
    <recommendedName>
        <fullName evidence="3">Transmembrane protein</fullName>
    </recommendedName>
</protein>
<accession>A0ABY2FMN6</accession>
<dbReference type="Proteomes" id="UP000295060">
    <property type="component" value="Unassembled WGS sequence"/>
</dbReference>
<sequence length="115" mass="12404">MLAGRRTSRLVGALVLGTRVREIPAAYTRSRFLRLPTRPKPNLLRPRLFTTLSPLSLRALSGLFASPSCFALLSVLTPQSFQAAFSVLASLGVFQLTGRLLPDCFFLAASVVGLG</sequence>
<comment type="caution">
    <text evidence="1">The sequence shown here is derived from an EMBL/GenBank/DDBJ whole genome shotgun (WGS) entry which is preliminary data.</text>
</comment>
<dbReference type="EMBL" id="SODU01000001">
    <property type="protein sequence ID" value="TDW94378.1"/>
    <property type="molecule type" value="Genomic_DNA"/>
</dbReference>
<gene>
    <name evidence="1" type="ORF">EV137_1682</name>
</gene>
<name>A0ABY2FMN6_9ACTN</name>
<organism evidence="1 2">
    <name type="scientific">Kribbella pratensis</name>
    <dbReference type="NCBI Taxonomy" id="2512112"/>
    <lineage>
        <taxon>Bacteria</taxon>
        <taxon>Bacillati</taxon>
        <taxon>Actinomycetota</taxon>
        <taxon>Actinomycetes</taxon>
        <taxon>Propionibacteriales</taxon>
        <taxon>Kribbellaceae</taxon>
        <taxon>Kribbella</taxon>
    </lineage>
</organism>
<reference evidence="1 2" key="1">
    <citation type="submission" date="2019-03" db="EMBL/GenBank/DDBJ databases">
        <title>Genomic Encyclopedia of Type Strains, Phase III (KMG-III): the genomes of soil and plant-associated and newly described type strains.</title>
        <authorList>
            <person name="Whitman W."/>
        </authorList>
    </citation>
    <scope>NUCLEOTIDE SEQUENCE [LARGE SCALE GENOMIC DNA]</scope>
    <source>
        <strain evidence="1 2">VKMAc-2574</strain>
    </source>
</reference>
<evidence type="ECO:0000313" key="1">
    <source>
        <dbReference type="EMBL" id="TDW94378.1"/>
    </source>
</evidence>
<evidence type="ECO:0008006" key="3">
    <source>
        <dbReference type="Google" id="ProtNLM"/>
    </source>
</evidence>
<proteinExistence type="predicted"/>
<keyword evidence="2" id="KW-1185">Reference proteome</keyword>